<dbReference type="EMBL" id="JADBGG010000025">
    <property type="protein sequence ID" value="MBE1426376.1"/>
    <property type="molecule type" value="Genomic_DNA"/>
</dbReference>
<proteinExistence type="predicted"/>
<dbReference type="SUPFAM" id="SSF53448">
    <property type="entry name" value="Nucleotide-diphospho-sugar transferases"/>
    <property type="match status" value="1"/>
</dbReference>
<dbReference type="Proteomes" id="UP000639010">
    <property type="component" value="Unassembled WGS sequence"/>
</dbReference>
<evidence type="ECO:0000313" key="3">
    <source>
        <dbReference type="Proteomes" id="UP000639010"/>
    </source>
</evidence>
<dbReference type="InterPro" id="IPR050834">
    <property type="entry name" value="Glycosyltransf_2"/>
</dbReference>
<sequence>MITVVVPLYNKAAHIERALRSIQRQTYEPAEVIVVDDGSTDGGGDIVRLFEMKGLRLISQKNLGVSAARNRGMSEAGTDLIAFLDADDEWLPSHLDTLVRLFRAFPDKGLYSTMHFIRDGIEFFEPASPFSENDGFCLVEDFFGSFAAGLSLVNSTTAAVPRMMALAEGGFPAGVRRGEDIILWTRLFLTAGMAHAPFRTAIYHRDAINRSIHLREQEPPGSLVYLAKMLSEHGLPHAHIDSARLLFEKISFFTAAGMKVSGDVAGLRAIRRLAQTAGSIRLRLGLAILEFTPATVLQRARKFRHKSAPTKLTGVGACAE</sequence>
<dbReference type="CDD" id="cd00761">
    <property type="entry name" value="Glyco_tranf_GTA_type"/>
    <property type="match status" value="1"/>
</dbReference>
<gene>
    <name evidence="2" type="ORF">H4684_003041</name>
</gene>
<organism evidence="2 3">
    <name type="scientific">Desulfomicrobium macestii</name>
    <dbReference type="NCBI Taxonomy" id="90731"/>
    <lineage>
        <taxon>Bacteria</taxon>
        <taxon>Pseudomonadati</taxon>
        <taxon>Thermodesulfobacteriota</taxon>
        <taxon>Desulfovibrionia</taxon>
        <taxon>Desulfovibrionales</taxon>
        <taxon>Desulfomicrobiaceae</taxon>
        <taxon>Desulfomicrobium</taxon>
    </lineage>
</organism>
<name>A0ABR9H6Q1_9BACT</name>
<feature type="domain" description="Glycosyltransferase 2-like" evidence="1">
    <location>
        <begin position="3"/>
        <end position="130"/>
    </location>
</feature>
<keyword evidence="3" id="KW-1185">Reference proteome</keyword>
<evidence type="ECO:0000313" key="2">
    <source>
        <dbReference type="EMBL" id="MBE1426376.1"/>
    </source>
</evidence>
<dbReference type="RefSeq" id="WP_192624377.1">
    <property type="nucleotide sequence ID" value="NZ_JADBGG010000025.1"/>
</dbReference>
<dbReference type="Pfam" id="PF00535">
    <property type="entry name" value="Glycos_transf_2"/>
    <property type="match status" value="1"/>
</dbReference>
<evidence type="ECO:0000259" key="1">
    <source>
        <dbReference type="Pfam" id="PF00535"/>
    </source>
</evidence>
<dbReference type="PANTHER" id="PTHR43685:SF11">
    <property type="entry name" value="GLYCOSYLTRANSFERASE TAGX-RELATED"/>
    <property type="match status" value="1"/>
</dbReference>
<accession>A0ABR9H6Q1</accession>
<dbReference type="PANTHER" id="PTHR43685">
    <property type="entry name" value="GLYCOSYLTRANSFERASE"/>
    <property type="match status" value="1"/>
</dbReference>
<dbReference type="Gene3D" id="3.90.550.10">
    <property type="entry name" value="Spore Coat Polysaccharide Biosynthesis Protein SpsA, Chain A"/>
    <property type="match status" value="1"/>
</dbReference>
<dbReference type="InterPro" id="IPR029044">
    <property type="entry name" value="Nucleotide-diphossugar_trans"/>
</dbReference>
<dbReference type="InterPro" id="IPR001173">
    <property type="entry name" value="Glyco_trans_2-like"/>
</dbReference>
<comment type="caution">
    <text evidence="2">The sequence shown here is derived from an EMBL/GenBank/DDBJ whole genome shotgun (WGS) entry which is preliminary data.</text>
</comment>
<reference evidence="2 3" key="1">
    <citation type="submission" date="2020-10" db="EMBL/GenBank/DDBJ databases">
        <title>Genomic Encyclopedia of Type Strains, Phase IV (KMG-IV): sequencing the most valuable type-strain genomes for metagenomic binning, comparative biology and taxonomic classification.</title>
        <authorList>
            <person name="Goeker M."/>
        </authorList>
    </citation>
    <scope>NUCLEOTIDE SEQUENCE [LARGE SCALE GENOMIC DNA]</scope>
    <source>
        <strain evidence="2 3">DSM 4194</strain>
    </source>
</reference>
<protein>
    <submittedName>
        <fullName evidence="2">Glycosyltransferase involved in cell wall biosynthesis</fullName>
    </submittedName>
</protein>